<dbReference type="PROSITE" id="PS00107">
    <property type="entry name" value="PROTEIN_KINASE_ATP"/>
    <property type="match status" value="1"/>
</dbReference>
<accession>A0ABU6UVH6</accession>
<dbReference type="GO" id="GO:0004691">
    <property type="term" value="F:cAMP-dependent protein kinase activity"/>
    <property type="evidence" value="ECO:0007669"/>
    <property type="project" value="UniProtKB-EC"/>
</dbReference>
<evidence type="ECO:0000256" key="3">
    <source>
        <dbReference type="ARBA" id="ARBA00012513"/>
    </source>
</evidence>
<evidence type="ECO:0000256" key="8">
    <source>
        <dbReference type="ARBA" id="ARBA00022840"/>
    </source>
</evidence>
<dbReference type="PROSITE" id="PS00108">
    <property type="entry name" value="PROTEIN_KINASE_ST"/>
    <property type="match status" value="1"/>
</dbReference>
<dbReference type="InterPro" id="IPR018451">
    <property type="entry name" value="NAF/FISL_domain"/>
</dbReference>
<feature type="domain" description="NAF" evidence="15">
    <location>
        <begin position="325"/>
        <end position="349"/>
    </location>
</feature>
<evidence type="ECO:0000259" key="14">
    <source>
        <dbReference type="PROSITE" id="PS50011"/>
    </source>
</evidence>
<name>A0ABU6UVH6_9FABA</name>
<protein>
    <recommendedName>
        <fullName evidence="3">non-specific serine/threonine protein kinase</fullName>
        <ecNumber evidence="3">2.7.11.1</ecNumber>
    </recommendedName>
</protein>
<comment type="similarity">
    <text evidence="2">Belongs to the protein kinase superfamily. CAMK Ser/Thr protein kinase family. SNF1 subfamily.</text>
</comment>
<keyword evidence="5 16" id="KW-0808">Transferase</keyword>
<dbReference type="EC" id="2.7.11.1" evidence="3"/>
<evidence type="ECO:0000256" key="6">
    <source>
        <dbReference type="ARBA" id="ARBA00022741"/>
    </source>
</evidence>
<proteinExistence type="inferred from homology"/>
<dbReference type="Gene3D" id="1.10.510.10">
    <property type="entry name" value="Transferase(Phosphotransferase) domain 1"/>
    <property type="match status" value="1"/>
</dbReference>
<evidence type="ECO:0000256" key="10">
    <source>
        <dbReference type="ARBA" id="ARBA00048679"/>
    </source>
</evidence>
<keyword evidence="17" id="KW-1185">Reference proteome</keyword>
<evidence type="ECO:0000256" key="13">
    <source>
        <dbReference type="SAM" id="MobiDB-lite"/>
    </source>
</evidence>
<evidence type="ECO:0000259" key="15">
    <source>
        <dbReference type="PROSITE" id="PS50816"/>
    </source>
</evidence>
<dbReference type="InterPro" id="IPR004041">
    <property type="entry name" value="NAF_dom"/>
</dbReference>
<feature type="binding site" evidence="11">
    <location>
        <position position="57"/>
    </location>
    <ligand>
        <name>ATP</name>
        <dbReference type="ChEBI" id="CHEBI:30616"/>
    </ligand>
</feature>
<dbReference type="Gene3D" id="3.30.200.20">
    <property type="entry name" value="Phosphorylase Kinase, domain 1"/>
    <property type="match status" value="1"/>
</dbReference>
<evidence type="ECO:0000256" key="9">
    <source>
        <dbReference type="ARBA" id="ARBA00047899"/>
    </source>
</evidence>
<evidence type="ECO:0000256" key="12">
    <source>
        <dbReference type="RuleBase" id="RU000304"/>
    </source>
</evidence>
<keyword evidence="4 12" id="KW-0723">Serine/threonine-protein kinase</keyword>
<feature type="domain" description="Protein kinase" evidence="14">
    <location>
        <begin position="28"/>
        <end position="283"/>
    </location>
</feature>
<evidence type="ECO:0000256" key="4">
    <source>
        <dbReference type="ARBA" id="ARBA00022527"/>
    </source>
</evidence>
<dbReference type="PANTHER" id="PTHR43895:SF123">
    <property type="entry name" value="NON-SPECIFIC SERINE_THREONINE PROTEIN KINASE"/>
    <property type="match status" value="1"/>
</dbReference>
<gene>
    <name evidence="16" type="primary">CIPK23_5</name>
    <name evidence="16" type="ORF">PIB30_098509</name>
</gene>
<reference evidence="16 17" key="1">
    <citation type="journal article" date="2023" name="Plants (Basel)">
        <title>Bridging the Gap: Combining Genomics and Transcriptomics Approaches to Understand Stylosanthes scabra, an Orphan Legume from the Brazilian Caatinga.</title>
        <authorList>
            <person name="Ferreira-Neto J.R.C."/>
            <person name="da Silva M.D."/>
            <person name="Binneck E."/>
            <person name="de Melo N.F."/>
            <person name="da Silva R.H."/>
            <person name="de Melo A.L.T.M."/>
            <person name="Pandolfi V."/>
            <person name="Bustamante F.O."/>
            <person name="Brasileiro-Vidal A.C."/>
            <person name="Benko-Iseppon A.M."/>
        </authorList>
    </citation>
    <scope>NUCLEOTIDE SEQUENCE [LARGE SCALE GENOMIC DNA]</scope>
    <source>
        <tissue evidence="16">Leaves</tissue>
    </source>
</reference>
<dbReference type="SUPFAM" id="SSF56112">
    <property type="entry name" value="Protein kinase-like (PK-like)"/>
    <property type="match status" value="1"/>
</dbReference>
<sequence>MEEKKKMTSRSGNGGHAANSGKTRVGKYDLGRTLGEGNFAKVKFAKNTVTGDNVAIKILDKEKILKHKMIDQIKREISTMKLIRHPNVIRMYEVMASKTKIYIVLEFVTGGELFDKIASSGRLKEEEARRYFQQLICAVDYCHSRGVCHRDLKPENLLLDASGTLKVSDFGLSSLPQQVREDGLLHTTCGTPNYVAPEVIHNKGYDGAKADLWSCGVILFVLMAGYLPFEDNNLVNLYKKIFKAEFTCPPWFSTNAKKLITRILEPDPAKRITIAEVIENEWFKKGFKPPKFEQANVTLDDIDSIFSESMDSKNLVVERRETRPAEPVAMNAFELISTSQGLNLSSLFEKQMVFFLL</sequence>
<dbReference type="PROSITE" id="PS50816">
    <property type="entry name" value="NAF"/>
    <property type="match status" value="1"/>
</dbReference>
<dbReference type="InterPro" id="IPR000719">
    <property type="entry name" value="Prot_kinase_dom"/>
</dbReference>
<comment type="catalytic activity">
    <reaction evidence="9">
        <text>L-threonyl-[protein] + ATP = O-phospho-L-threonyl-[protein] + ADP + H(+)</text>
        <dbReference type="Rhea" id="RHEA:46608"/>
        <dbReference type="Rhea" id="RHEA-COMP:11060"/>
        <dbReference type="Rhea" id="RHEA-COMP:11605"/>
        <dbReference type="ChEBI" id="CHEBI:15378"/>
        <dbReference type="ChEBI" id="CHEBI:30013"/>
        <dbReference type="ChEBI" id="CHEBI:30616"/>
        <dbReference type="ChEBI" id="CHEBI:61977"/>
        <dbReference type="ChEBI" id="CHEBI:456216"/>
        <dbReference type="EC" id="2.7.11.1"/>
    </reaction>
</comment>
<organism evidence="16 17">
    <name type="scientific">Stylosanthes scabra</name>
    <dbReference type="NCBI Taxonomy" id="79078"/>
    <lineage>
        <taxon>Eukaryota</taxon>
        <taxon>Viridiplantae</taxon>
        <taxon>Streptophyta</taxon>
        <taxon>Embryophyta</taxon>
        <taxon>Tracheophyta</taxon>
        <taxon>Spermatophyta</taxon>
        <taxon>Magnoliopsida</taxon>
        <taxon>eudicotyledons</taxon>
        <taxon>Gunneridae</taxon>
        <taxon>Pentapetalae</taxon>
        <taxon>rosids</taxon>
        <taxon>fabids</taxon>
        <taxon>Fabales</taxon>
        <taxon>Fabaceae</taxon>
        <taxon>Papilionoideae</taxon>
        <taxon>50 kb inversion clade</taxon>
        <taxon>dalbergioids sensu lato</taxon>
        <taxon>Dalbergieae</taxon>
        <taxon>Pterocarpus clade</taxon>
        <taxon>Stylosanthes</taxon>
    </lineage>
</organism>
<feature type="region of interest" description="Disordered" evidence="13">
    <location>
        <begin position="1"/>
        <end position="24"/>
    </location>
</feature>
<evidence type="ECO:0000313" key="16">
    <source>
        <dbReference type="EMBL" id="MED6165331.1"/>
    </source>
</evidence>
<dbReference type="CDD" id="cd14663">
    <property type="entry name" value="STKc_SnRK3"/>
    <property type="match status" value="1"/>
</dbReference>
<dbReference type="Gene3D" id="3.30.310.80">
    <property type="entry name" value="Kinase associated domain 1, KA1"/>
    <property type="match status" value="1"/>
</dbReference>
<comment type="cofactor">
    <cofactor evidence="1">
        <name>Mn(2+)</name>
        <dbReference type="ChEBI" id="CHEBI:29035"/>
    </cofactor>
</comment>
<comment type="catalytic activity">
    <reaction evidence="10">
        <text>L-seryl-[protein] + ATP = O-phospho-L-seryl-[protein] + ADP + H(+)</text>
        <dbReference type="Rhea" id="RHEA:17989"/>
        <dbReference type="Rhea" id="RHEA-COMP:9863"/>
        <dbReference type="Rhea" id="RHEA-COMP:11604"/>
        <dbReference type="ChEBI" id="CHEBI:15378"/>
        <dbReference type="ChEBI" id="CHEBI:29999"/>
        <dbReference type="ChEBI" id="CHEBI:30616"/>
        <dbReference type="ChEBI" id="CHEBI:83421"/>
        <dbReference type="ChEBI" id="CHEBI:456216"/>
        <dbReference type="EC" id="2.7.11.1"/>
    </reaction>
</comment>
<dbReference type="PROSITE" id="PS50011">
    <property type="entry name" value="PROTEIN_KINASE_DOM"/>
    <property type="match status" value="1"/>
</dbReference>
<dbReference type="InterPro" id="IPR011009">
    <property type="entry name" value="Kinase-like_dom_sf"/>
</dbReference>
<dbReference type="Proteomes" id="UP001341840">
    <property type="component" value="Unassembled WGS sequence"/>
</dbReference>
<evidence type="ECO:0000256" key="2">
    <source>
        <dbReference type="ARBA" id="ARBA00006234"/>
    </source>
</evidence>
<dbReference type="PANTHER" id="PTHR43895">
    <property type="entry name" value="CALCIUM/CALMODULIN-DEPENDENT PROTEIN KINASE KINASE-RELATED"/>
    <property type="match status" value="1"/>
</dbReference>
<keyword evidence="6 11" id="KW-0547">Nucleotide-binding</keyword>
<dbReference type="InterPro" id="IPR017441">
    <property type="entry name" value="Protein_kinase_ATP_BS"/>
</dbReference>
<evidence type="ECO:0000256" key="11">
    <source>
        <dbReference type="PROSITE-ProRule" id="PRU10141"/>
    </source>
</evidence>
<dbReference type="InterPro" id="IPR008271">
    <property type="entry name" value="Ser/Thr_kinase_AS"/>
</dbReference>
<evidence type="ECO:0000256" key="7">
    <source>
        <dbReference type="ARBA" id="ARBA00022777"/>
    </source>
</evidence>
<dbReference type="Pfam" id="PF00069">
    <property type="entry name" value="Pkinase"/>
    <property type="match status" value="1"/>
</dbReference>
<evidence type="ECO:0000256" key="5">
    <source>
        <dbReference type="ARBA" id="ARBA00022679"/>
    </source>
</evidence>
<evidence type="ECO:0000313" key="17">
    <source>
        <dbReference type="Proteomes" id="UP001341840"/>
    </source>
</evidence>
<keyword evidence="8 11" id="KW-0067">ATP-binding</keyword>
<feature type="non-terminal residue" evidence="16">
    <location>
        <position position="357"/>
    </location>
</feature>
<comment type="caution">
    <text evidence="16">The sequence shown here is derived from an EMBL/GenBank/DDBJ whole genome shotgun (WGS) entry which is preliminary data.</text>
</comment>
<dbReference type="Pfam" id="PF03822">
    <property type="entry name" value="NAF"/>
    <property type="match status" value="1"/>
</dbReference>
<dbReference type="EMBL" id="JASCZI010123358">
    <property type="protein sequence ID" value="MED6165331.1"/>
    <property type="molecule type" value="Genomic_DNA"/>
</dbReference>
<keyword evidence="7 16" id="KW-0418">Kinase</keyword>
<evidence type="ECO:0000256" key="1">
    <source>
        <dbReference type="ARBA" id="ARBA00001936"/>
    </source>
</evidence>
<dbReference type="SMART" id="SM00220">
    <property type="entry name" value="S_TKc"/>
    <property type="match status" value="1"/>
</dbReference>